<evidence type="ECO:0000259" key="12">
    <source>
        <dbReference type="Pfam" id="PF17946"/>
    </source>
</evidence>
<comment type="similarity">
    <text evidence="10">Belongs to the RecC family.</text>
</comment>
<name>A0A5J6V8A6_9MICO</name>
<evidence type="ECO:0000313" key="14">
    <source>
        <dbReference type="Proteomes" id="UP000326546"/>
    </source>
</evidence>
<keyword evidence="1 10" id="KW-0540">Nuclease</keyword>
<dbReference type="SUPFAM" id="SSF52540">
    <property type="entry name" value="P-loop containing nucleoside triphosphate hydrolases"/>
    <property type="match status" value="2"/>
</dbReference>
<evidence type="ECO:0000256" key="5">
    <source>
        <dbReference type="ARBA" id="ARBA00022806"/>
    </source>
</evidence>
<dbReference type="InterPro" id="IPR027417">
    <property type="entry name" value="P-loop_NTPase"/>
</dbReference>
<dbReference type="OrthoDB" id="9762834at2"/>
<dbReference type="Gene3D" id="3.40.50.10930">
    <property type="match status" value="1"/>
</dbReference>
<comment type="function">
    <text evidence="10">A helicase/nuclease that prepares dsDNA breaks (DSB) for recombinational DNA repair. Binds to DSBs and unwinds DNA via a highly rapid and processive ATP-dependent bidirectional helicase activity. Unwinds dsDNA until it encounters a Chi (crossover hotspot instigator) sequence from the 3' direction. Cuts ssDNA a few nucleotides 3' to the Chi site. The properties and activities of the enzyme are changed at Chi. The Chi-altered holoenzyme produces a long 3'-ssDNA overhang and facilitates RecA-binding to the ssDNA for homologous DNA recombination and repair. Holoenzyme degrades any linearized DNA that is unable to undergo homologous recombination. In the holoenzyme this subunit recognizes the wild-type Chi sequence, and when added to isolated RecB increases its ATP-dependent helicase processivity.</text>
</comment>
<sequence>MTLFVHRGRSTDVLAHGLAELLADPLEDPFAEEVVAVPTRGVERWLAQRLSHRLGAGDGDDGVCAGVRFLTPHSLVAMVLGVERDDPWHPDQLAWPLLRVVDASLGEPWAATLATHLGHGLTGVERELRNGRRYAVARRLAGLFADYAAQRPTMLADWRAGGAGDGHGGQLDEDLAWQPELWRRVVDQVGGQTPDERAGRVVRLLREQGAGALGPLGGGRQGELVLPGRLSLFGHTRIARSEVEVVAALGEHLDVHLWLPQASPAAWDRLASVAAQGPVAREADDSALLVRHPLLASLGRDSRELQRTLAIAGGQERVVDGAGELGVAGTGAGAGHGGPHSLLHLLQSDLAADHVPDETERAARQVPVTDRSVQVHACHGQSRQVEVLRDVLAQLLEDDPTLEPRDVLVMCPDIDAYAPLVHAGFGLGEVVREEPAHPAHGLRVRLADRAPVQTNPLLGLATRLLELAGGRVTASEVLDLARAAPVRHRFGLDDDDLERLGDWVKSTAVRWGLDAEHRAGYQLPHLTQNTWQVALDRLLVGAAVDGEDTDHLGQTLALDDLDSGDLDLAGRLAELVDRLAHTVRGLRAADTVVEWVRLLKEGVFGLADTAYRDAWQLAQLERELDRLETAATRGGAAAGGGGAAAGGGAGRGGASQSAGRGSAMSLSLSLSDVHALLGEQAAGRATRANFRTGTLTVCTMVPMRSVPHRVVALVGLDDGVFPRSTTPDGDDALARRPVTGERDLRGEDRQLLLDAVMSAGETLVITYTGFDEHSGQERPPAVPLGELLDAVRRTASPEGADRVVTAHPLQPFDVRNLGAVDEGRPALPPGDAPFSFDPAALAGARAAVEERTGPEPVARHRLTPVDTEADVDLGELIRFFDNPARAFLRSRLGLILPEVPEIRGEGIPIELDGLAAWAVGDRILSAVLGGRDPVATFDAEHWRGELPPFELGTRVLDDITRNVQALCEATWRTTGLGGLGQPLPREALDVDLTLPSGRRLVGTVPGMVGQRALEVTYSTVAAKQRLRSWITSLALAAALGQEASSHVIGRYRWGRAKGYVLATHGPHEPQAALDLLEQLVDLRDRGLCEPLPLSPKTSLRWAQAWLSGPGDQAAATMDAEREWKTNDTFDSAFPKEQDDPSVRYVHGDSVPLTAVLGVPDDDERWTPGVDSRLGQLALRVWAPVLRGAERLERV</sequence>
<evidence type="ECO:0000256" key="1">
    <source>
        <dbReference type="ARBA" id="ARBA00022722"/>
    </source>
</evidence>
<keyword evidence="6 10" id="KW-0269">Exonuclease</keyword>
<evidence type="ECO:0000256" key="2">
    <source>
        <dbReference type="ARBA" id="ARBA00022741"/>
    </source>
</evidence>
<comment type="miscellaneous">
    <text evidence="10">In the RecBCD complex, RecB has a slow 3'-5' helicase, an exonuclease activity and loads RecA onto ssDNA, RecD has a fast 5'-3' helicase activity, while RecC stimulates the ATPase and processivity of the RecB helicase and contributes to recognition of the Chi site.</text>
</comment>
<dbReference type="Gene3D" id="1.10.10.160">
    <property type="match status" value="1"/>
</dbReference>
<evidence type="ECO:0000256" key="8">
    <source>
        <dbReference type="ARBA" id="ARBA00023125"/>
    </source>
</evidence>
<keyword evidence="2 10" id="KW-0547">Nucleotide-binding</keyword>
<keyword evidence="14" id="KW-1185">Reference proteome</keyword>
<dbReference type="Pfam" id="PF17946">
    <property type="entry name" value="RecC_C"/>
    <property type="match status" value="1"/>
</dbReference>
<dbReference type="KEGG" id="serw:FY030_14845"/>
<evidence type="ECO:0000256" key="7">
    <source>
        <dbReference type="ARBA" id="ARBA00022840"/>
    </source>
</evidence>
<dbReference type="PANTHER" id="PTHR30591:SF1">
    <property type="entry name" value="RECBCD ENZYME SUBUNIT RECC"/>
    <property type="match status" value="1"/>
</dbReference>
<organism evidence="13 14">
    <name type="scientific">Ornithinimicrobium pratense</name>
    <dbReference type="NCBI Taxonomy" id="2593973"/>
    <lineage>
        <taxon>Bacteria</taxon>
        <taxon>Bacillati</taxon>
        <taxon>Actinomycetota</taxon>
        <taxon>Actinomycetes</taxon>
        <taxon>Micrococcales</taxon>
        <taxon>Ornithinimicrobiaceae</taxon>
        <taxon>Ornithinimicrobium</taxon>
    </lineage>
</organism>
<dbReference type="GO" id="GO:0000724">
    <property type="term" value="P:double-strand break repair via homologous recombination"/>
    <property type="evidence" value="ECO:0007669"/>
    <property type="project" value="UniProtKB-UniRule"/>
</dbReference>
<evidence type="ECO:0000256" key="10">
    <source>
        <dbReference type="HAMAP-Rule" id="MF_01486"/>
    </source>
</evidence>
<protein>
    <recommendedName>
        <fullName evidence="10">RecBCD enzyme subunit RecC</fullName>
    </recommendedName>
    <alternativeName>
        <fullName evidence="10">Exonuclease V subunit RecC</fullName>
        <shortName evidence="10">ExoV subunit RecC</shortName>
    </alternativeName>
    <alternativeName>
        <fullName evidence="10">Helicase/nuclease RecBCD subunit RecC</fullName>
    </alternativeName>
</protein>
<keyword evidence="3 10" id="KW-0227">DNA damage</keyword>
<gene>
    <name evidence="10" type="primary">recC</name>
    <name evidence="13" type="ORF">FY030_14845</name>
</gene>
<dbReference type="Gene3D" id="1.10.10.990">
    <property type="match status" value="1"/>
</dbReference>
<dbReference type="PIRSF" id="PIRSF000980">
    <property type="entry name" value="RecC"/>
    <property type="match status" value="1"/>
</dbReference>
<dbReference type="InterPro" id="IPR006697">
    <property type="entry name" value="RecC"/>
</dbReference>
<keyword evidence="8 10" id="KW-0238">DNA-binding</keyword>
<dbReference type="HAMAP" id="MF_01486">
    <property type="entry name" value="RecC"/>
    <property type="match status" value="1"/>
</dbReference>
<keyword evidence="7 10" id="KW-0067">ATP-binding</keyword>
<dbReference type="GO" id="GO:0009338">
    <property type="term" value="C:exodeoxyribonuclease V complex"/>
    <property type="evidence" value="ECO:0007669"/>
    <property type="project" value="InterPro"/>
</dbReference>
<evidence type="ECO:0000256" key="3">
    <source>
        <dbReference type="ARBA" id="ARBA00022763"/>
    </source>
</evidence>
<keyword evidence="9 10" id="KW-0234">DNA repair</keyword>
<feature type="domain" description="RecC C-terminal" evidence="12">
    <location>
        <begin position="869"/>
        <end position="1104"/>
    </location>
</feature>
<evidence type="ECO:0000256" key="4">
    <source>
        <dbReference type="ARBA" id="ARBA00022801"/>
    </source>
</evidence>
<dbReference type="InterPro" id="IPR011335">
    <property type="entry name" value="Restrct_endonuc-II-like"/>
</dbReference>
<dbReference type="GO" id="GO:0003678">
    <property type="term" value="F:DNA helicase activity"/>
    <property type="evidence" value="ECO:0007669"/>
    <property type="project" value="UniProtKB-UniRule"/>
</dbReference>
<feature type="region of interest" description="Disordered" evidence="11">
    <location>
        <begin position="634"/>
        <end position="658"/>
    </location>
</feature>
<dbReference type="Gene3D" id="3.40.50.300">
    <property type="entry name" value="P-loop containing nucleotide triphosphate hydrolases"/>
    <property type="match status" value="1"/>
</dbReference>
<dbReference type="GO" id="GO:0003677">
    <property type="term" value="F:DNA binding"/>
    <property type="evidence" value="ECO:0007669"/>
    <property type="project" value="UniProtKB-UniRule"/>
</dbReference>
<accession>A0A5J6V8A6</accession>
<dbReference type="Pfam" id="PF04257">
    <property type="entry name" value="Exonuc_V_gamma"/>
    <property type="match status" value="1"/>
</dbReference>
<reference evidence="13 14" key="1">
    <citation type="submission" date="2019-09" db="EMBL/GenBank/DDBJ databases">
        <title>Serinicoccus pratensis sp. nov., isolated from meadow soil.</title>
        <authorList>
            <person name="Zhang W."/>
        </authorList>
    </citation>
    <scope>NUCLEOTIDE SEQUENCE [LARGE SCALE GENOMIC DNA]</scope>
    <source>
        <strain evidence="13 14">W204</strain>
    </source>
</reference>
<dbReference type="InterPro" id="IPR041500">
    <property type="entry name" value="RecC_C"/>
</dbReference>
<comment type="subunit">
    <text evidence="10">Heterotrimer of RecB, RecC and RecD. All subunits contribute to DNA-binding.</text>
</comment>
<dbReference type="GO" id="GO:0008854">
    <property type="term" value="F:exodeoxyribonuclease V activity"/>
    <property type="evidence" value="ECO:0007669"/>
    <property type="project" value="InterPro"/>
</dbReference>
<dbReference type="InterPro" id="IPR013986">
    <property type="entry name" value="DExx_box_DNA_helicase_dom_sf"/>
</dbReference>
<dbReference type="SUPFAM" id="SSF52980">
    <property type="entry name" value="Restriction endonuclease-like"/>
    <property type="match status" value="1"/>
</dbReference>
<evidence type="ECO:0000256" key="6">
    <source>
        <dbReference type="ARBA" id="ARBA00022839"/>
    </source>
</evidence>
<dbReference type="Gene3D" id="1.10.486.10">
    <property type="entry name" value="PCRA, domain 4"/>
    <property type="match status" value="1"/>
</dbReference>
<keyword evidence="4 10" id="KW-0378">Hydrolase</keyword>
<dbReference type="RefSeq" id="WP_158062301.1">
    <property type="nucleotide sequence ID" value="NZ_CP044427.1"/>
</dbReference>
<evidence type="ECO:0000313" key="13">
    <source>
        <dbReference type="EMBL" id="QFG69807.1"/>
    </source>
</evidence>
<dbReference type="EMBL" id="CP044427">
    <property type="protein sequence ID" value="QFG69807.1"/>
    <property type="molecule type" value="Genomic_DNA"/>
</dbReference>
<dbReference type="PANTHER" id="PTHR30591">
    <property type="entry name" value="RECBCD ENZYME SUBUNIT RECC"/>
    <property type="match status" value="1"/>
</dbReference>
<feature type="compositionally biased region" description="Gly residues" evidence="11">
    <location>
        <begin position="636"/>
        <end position="653"/>
    </location>
</feature>
<dbReference type="GO" id="GO:0005524">
    <property type="term" value="F:ATP binding"/>
    <property type="evidence" value="ECO:0007669"/>
    <property type="project" value="UniProtKB-UniRule"/>
</dbReference>
<evidence type="ECO:0000256" key="9">
    <source>
        <dbReference type="ARBA" id="ARBA00023204"/>
    </source>
</evidence>
<dbReference type="Proteomes" id="UP000326546">
    <property type="component" value="Chromosome"/>
</dbReference>
<evidence type="ECO:0000256" key="11">
    <source>
        <dbReference type="SAM" id="MobiDB-lite"/>
    </source>
</evidence>
<dbReference type="AlphaFoldDB" id="A0A5J6V8A6"/>
<keyword evidence="5 10" id="KW-0347">Helicase</keyword>
<proteinExistence type="inferred from homology"/>